<keyword evidence="1" id="KW-0812">Transmembrane</keyword>
<evidence type="ECO:0000256" key="1">
    <source>
        <dbReference type="SAM" id="Phobius"/>
    </source>
</evidence>
<reference evidence="3 4" key="1">
    <citation type="submission" date="2021-04" db="EMBL/GenBank/DDBJ databases">
        <title>Magnetospirillum sulfuroxidans sp. nov., a facultative chemolithoautotrophic sulfur-oxidizing alphaproteobacterium isolated from freshwater sediment and proposals for Paramagetospirillum gen. nov., and Magnetospirillaceae fam. nov.</title>
        <authorList>
            <person name="Koziaeva V."/>
            <person name="Geelhoed J.S."/>
            <person name="Sorokin D.Y."/>
            <person name="Grouzdev D.S."/>
        </authorList>
    </citation>
    <scope>NUCLEOTIDE SEQUENCE [LARGE SCALE GENOMIC DNA]</scope>
    <source>
        <strain evidence="3 4">J10</strain>
    </source>
</reference>
<dbReference type="Proteomes" id="UP000680714">
    <property type="component" value="Unassembled WGS sequence"/>
</dbReference>
<comment type="caution">
    <text evidence="3">The sequence shown here is derived from an EMBL/GenBank/DDBJ whole genome shotgun (WGS) entry which is preliminary data.</text>
</comment>
<evidence type="ECO:0000259" key="2">
    <source>
        <dbReference type="Pfam" id="PF14331"/>
    </source>
</evidence>
<keyword evidence="1" id="KW-0472">Membrane</keyword>
<keyword evidence="4" id="KW-1185">Reference proteome</keyword>
<feature type="domain" description="Type VI secretion system component TssM1 N-terminal" evidence="2">
    <location>
        <begin position="151"/>
        <end position="337"/>
    </location>
</feature>
<proteinExistence type="predicted"/>
<dbReference type="EMBL" id="JAGTUF010000007">
    <property type="protein sequence ID" value="MBR9972001.1"/>
    <property type="molecule type" value="Genomic_DNA"/>
</dbReference>
<dbReference type="RefSeq" id="WP_211548314.1">
    <property type="nucleotide sequence ID" value="NZ_JAGTUF010000007.1"/>
</dbReference>
<sequence length="1304" mass="142760">MTAAATLAAEPQNWLPWLVLAVVALLMSATIAVLWWLLRKKPAAAAPAATDAAVPEDDADRWETTYMRRDVRRSLQTLSRLSDSGGNPYSVPWIVAVGATGADSRGMIQAIAPHSDLSGSTIPSAGSVHFCRQGAVFHAGDDLLENNGGLRRWRRLIRLMTAARPHRPVDGVVLALPATMLSGPEAIAFDTLADLGARLSAMIASVQSITGLRVPVTVVISGCDRLQGFAALVSALSEETLSDALGWAMPFAMETAYQAEWAELATETIAAGLSDTSIQLLMAGTSVTDADGLLLLPTEIRRLTMRLKPLMAAMFQPSAYHEAFLFRGLYLTGKRPGETTNWAFVSGLFEGKAFREYQLVQPVRGILTARTKKLRITQAVLALTLVAEALGLTWLSYDAPFRAENLRHLLATINSDLTSRVQAEGRQNADVAQGAAIRLLQELTRLEVSTLATPLAPASYLQSPDSQLEGAIAVGYNAIIVDEIRTRLGNRLRNIVSMPALDGASDDVIMKQLERMVRELAEFDRIYRVYQDLPTLRSAAALALVSRYALAIELPPDFHENAELYQRAMGFSAVPPLEQAPELIGRSLKTHFTTAFRNRFNDGRLQQRFEQIAKLSGSNQPHNPMDAMDRLTQLQTLLAGISNDLDSRDYGWINGEGHDIGPAFDTMLAQLDGLGLVSDDDLGQIRKTGENQIVSARQALFRRLNAQRIEQMQLNGTKAVLSQALQSLRTQLDALLARPFMSEALPSQPELRSGQRPIVWNAQWLKKTHQMVDDYLAFAATEALNFPPELSFTVEMAAFDQASQRTLTALSAAAQPAERVMSGAYDMEAELRGLIGISQTLAGIADQLRLAKMDYASSQLRGTVHTQTLRLLSDVDGLSTGLLLTAPPPEFDWWDGSMPVAARAFRVPSLPELSLLVEANRDSLSKLIHEYVAPLLKILATIPGEGGRSESVARWQSITRSLQRYEQKDRDSSLRRLEQFLLVDMDQISPSNCANVANGPPTPGGDMFAMHLDQLKRNLAQRCEALGTNRVRDSYAQVQTHFNETLAGRFPFAREAKPAVPRADPLAVRQFFWSLEQNPLPAGAILQAAAGRPAAAFAAELAAARKILAPMLVDPTLEQPLIYEVEAEFRTNPAQDVGGNQIIEWGVEFGGDQWVSSREAKRMAVWSIGQPARLFVRFARNAPSIPAPDPLGRYRVDGTMATWEAHDPWALLSLIQELSPEPGRLHELADRRPQTLALTLDLQRNPDAAPGATSAPNATLYLRLGLTGVLHKAGKPDEKQTVQLSPFPVAAPRLEDTQPLKIVR</sequence>
<gene>
    <name evidence="3" type="ORF">KEC16_09760</name>
</gene>
<keyword evidence="1" id="KW-1133">Transmembrane helix</keyword>
<dbReference type="InterPro" id="IPR053156">
    <property type="entry name" value="T6SS_TssM-like"/>
</dbReference>
<dbReference type="Pfam" id="PF14331">
    <property type="entry name" value="IcmF-related_N"/>
    <property type="match status" value="1"/>
</dbReference>
<evidence type="ECO:0000313" key="4">
    <source>
        <dbReference type="Proteomes" id="UP000680714"/>
    </source>
</evidence>
<evidence type="ECO:0000313" key="3">
    <source>
        <dbReference type="EMBL" id="MBR9972001.1"/>
    </source>
</evidence>
<dbReference type="PANTHER" id="PTHR36153:SF1">
    <property type="entry name" value="TYPE VI SECRETION SYSTEM COMPONENT TSSM1"/>
    <property type="match status" value="1"/>
</dbReference>
<organism evidence="3 4">
    <name type="scientific">Magnetospirillum sulfuroxidans</name>
    <dbReference type="NCBI Taxonomy" id="611300"/>
    <lineage>
        <taxon>Bacteria</taxon>
        <taxon>Pseudomonadati</taxon>
        <taxon>Pseudomonadota</taxon>
        <taxon>Alphaproteobacteria</taxon>
        <taxon>Rhodospirillales</taxon>
        <taxon>Rhodospirillaceae</taxon>
        <taxon>Magnetospirillum</taxon>
    </lineage>
</organism>
<name>A0ABS5ICI5_9PROT</name>
<accession>A0ABS5ICI5</accession>
<feature type="transmembrane region" description="Helical" evidence="1">
    <location>
        <begin position="14"/>
        <end position="38"/>
    </location>
</feature>
<protein>
    <recommendedName>
        <fullName evidence="2">Type VI secretion system component TssM1 N-terminal domain-containing protein</fullName>
    </recommendedName>
</protein>
<dbReference type="PANTHER" id="PTHR36153">
    <property type="entry name" value="INNER MEMBRANE PROTEIN-RELATED"/>
    <property type="match status" value="1"/>
</dbReference>
<dbReference type="InterPro" id="IPR025743">
    <property type="entry name" value="TssM1_N"/>
</dbReference>